<dbReference type="Proteomes" id="UP000515162">
    <property type="component" value="Chromosome 3L"/>
</dbReference>
<dbReference type="AlphaFoldDB" id="A0A6P8JW25"/>
<dbReference type="GeneID" id="117141242"/>
<evidence type="ECO:0000256" key="1">
    <source>
        <dbReference type="SAM" id="SignalP"/>
    </source>
</evidence>
<keyword evidence="1" id="KW-0732">Signal</keyword>
<organism evidence="3 4">
    <name type="scientific">Drosophila mauritiana</name>
    <name type="common">Fruit fly</name>
    <dbReference type="NCBI Taxonomy" id="7226"/>
    <lineage>
        <taxon>Eukaryota</taxon>
        <taxon>Metazoa</taxon>
        <taxon>Ecdysozoa</taxon>
        <taxon>Arthropoda</taxon>
        <taxon>Hexapoda</taxon>
        <taxon>Insecta</taxon>
        <taxon>Pterygota</taxon>
        <taxon>Neoptera</taxon>
        <taxon>Endopterygota</taxon>
        <taxon>Diptera</taxon>
        <taxon>Brachycera</taxon>
        <taxon>Muscomorpha</taxon>
        <taxon>Ephydroidea</taxon>
        <taxon>Drosophilidae</taxon>
        <taxon>Drosophila</taxon>
        <taxon>Sophophora</taxon>
    </lineage>
</organism>
<dbReference type="InterPro" id="IPR002919">
    <property type="entry name" value="TIL_dom"/>
</dbReference>
<feature type="chain" id="PRO_5028066175" evidence="1">
    <location>
        <begin position="25"/>
        <end position="117"/>
    </location>
</feature>
<feature type="domain" description="TIL" evidence="2">
    <location>
        <begin position="34"/>
        <end position="88"/>
    </location>
</feature>
<name>A0A6P8JW25_DROMA</name>
<accession>A0A6P8JW25</accession>
<dbReference type="InterPro" id="IPR036084">
    <property type="entry name" value="Ser_inhib-like_sf"/>
</dbReference>
<reference evidence="4" key="1">
    <citation type="submission" date="2025-08" db="UniProtKB">
        <authorList>
            <consortium name="RefSeq"/>
        </authorList>
    </citation>
    <scope>IDENTIFICATION</scope>
    <source>
        <strain evidence="4">Mau12</strain>
        <tissue evidence="4">Whole Body</tissue>
    </source>
</reference>
<feature type="signal peptide" evidence="1">
    <location>
        <begin position="1"/>
        <end position="24"/>
    </location>
</feature>
<protein>
    <submittedName>
        <fullName evidence="4">Accessory gland protein Acp62F</fullName>
    </submittedName>
</protein>
<dbReference type="Pfam" id="PF01826">
    <property type="entry name" value="TIL"/>
    <property type="match status" value="1"/>
</dbReference>
<dbReference type="Gene3D" id="2.10.25.10">
    <property type="entry name" value="Laminin"/>
    <property type="match status" value="1"/>
</dbReference>
<evidence type="ECO:0000313" key="4">
    <source>
        <dbReference type="RefSeq" id="XP_033160495.1"/>
    </source>
</evidence>
<keyword evidence="3" id="KW-1185">Reference proteome</keyword>
<dbReference type="FunFam" id="2.10.25.10:FF:001007">
    <property type="entry name" value="GD14540"/>
    <property type="match status" value="1"/>
</dbReference>
<sequence>MTDMWSLKICAWLGFLLLFKPIDSTGLEGPNVDCTANGTRAVCPVACPETCAYAGDGPCVKVCGAPCVCKPGYVINERIPACVLRSDCPKDVVRKEDMVLGVTNFKCFSRNYVCRNL</sequence>
<dbReference type="RefSeq" id="XP_033160495.1">
    <property type="nucleotide sequence ID" value="XM_033304604.1"/>
</dbReference>
<gene>
    <name evidence="4" type="primary">LOC117141242</name>
</gene>
<evidence type="ECO:0000313" key="3">
    <source>
        <dbReference type="Proteomes" id="UP000515162"/>
    </source>
</evidence>
<evidence type="ECO:0000259" key="2">
    <source>
        <dbReference type="Pfam" id="PF01826"/>
    </source>
</evidence>
<dbReference type="CDD" id="cd19941">
    <property type="entry name" value="TIL"/>
    <property type="match status" value="1"/>
</dbReference>
<dbReference type="CTD" id="38340"/>
<dbReference type="SUPFAM" id="SSF57567">
    <property type="entry name" value="Serine protease inhibitors"/>
    <property type="match status" value="1"/>
</dbReference>
<proteinExistence type="predicted"/>